<protein>
    <submittedName>
        <fullName evidence="1">Uncharacterized protein</fullName>
    </submittedName>
</protein>
<dbReference type="EMBL" id="QKWP01000547">
    <property type="protein sequence ID" value="RIB18302.1"/>
    <property type="molecule type" value="Genomic_DNA"/>
</dbReference>
<sequence>MGHGSIFDKLKPKENLVRSWFIENYAHEFKFNENKKAFEFTPKDIKVYLKSRYESNTIKCSHELDVICKKYRILNAKIKVGLPWLSTFLGITHGTDIQKSNSIENFLNTLLKLGKKRKSLFLNHTSNQLAN</sequence>
<evidence type="ECO:0000313" key="2">
    <source>
        <dbReference type="Proteomes" id="UP000266673"/>
    </source>
</evidence>
<name>A0A397V8A3_9GLOM</name>
<accession>A0A397V8A3</accession>
<reference evidence="1 2" key="1">
    <citation type="submission" date="2018-06" db="EMBL/GenBank/DDBJ databases">
        <title>Comparative genomics reveals the genomic features of Rhizophagus irregularis, R. cerebriforme, R. diaphanum and Gigaspora rosea, and their symbiotic lifestyle signature.</title>
        <authorList>
            <person name="Morin E."/>
            <person name="San Clemente H."/>
            <person name="Chen E.C.H."/>
            <person name="De La Providencia I."/>
            <person name="Hainaut M."/>
            <person name="Kuo A."/>
            <person name="Kohler A."/>
            <person name="Murat C."/>
            <person name="Tang N."/>
            <person name="Roy S."/>
            <person name="Loubradou J."/>
            <person name="Henrissat B."/>
            <person name="Grigoriev I.V."/>
            <person name="Corradi N."/>
            <person name="Roux C."/>
            <person name="Martin F.M."/>
        </authorList>
    </citation>
    <scope>NUCLEOTIDE SEQUENCE [LARGE SCALE GENOMIC DNA]</scope>
    <source>
        <strain evidence="1 2">DAOM 194757</strain>
    </source>
</reference>
<evidence type="ECO:0000313" key="1">
    <source>
        <dbReference type="EMBL" id="RIB18302.1"/>
    </source>
</evidence>
<dbReference type="Proteomes" id="UP000266673">
    <property type="component" value="Unassembled WGS sequence"/>
</dbReference>
<organism evidence="1 2">
    <name type="scientific">Gigaspora rosea</name>
    <dbReference type="NCBI Taxonomy" id="44941"/>
    <lineage>
        <taxon>Eukaryota</taxon>
        <taxon>Fungi</taxon>
        <taxon>Fungi incertae sedis</taxon>
        <taxon>Mucoromycota</taxon>
        <taxon>Glomeromycotina</taxon>
        <taxon>Glomeromycetes</taxon>
        <taxon>Diversisporales</taxon>
        <taxon>Gigasporaceae</taxon>
        <taxon>Gigaspora</taxon>
    </lineage>
</organism>
<proteinExistence type="predicted"/>
<keyword evidence="2" id="KW-1185">Reference proteome</keyword>
<comment type="caution">
    <text evidence="1">The sequence shown here is derived from an EMBL/GenBank/DDBJ whole genome shotgun (WGS) entry which is preliminary data.</text>
</comment>
<gene>
    <name evidence="1" type="ORF">C2G38_2184971</name>
</gene>
<dbReference type="AlphaFoldDB" id="A0A397V8A3"/>